<feature type="transmembrane region" description="Helical" evidence="5">
    <location>
        <begin position="399"/>
        <end position="420"/>
    </location>
</feature>
<keyword evidence="5" id="KW-0472">Membrane</keyword>
<comment type="caution">
    <text evidence="6">The sequence shown here is derived from an EMBL/GenBank/DDBJ whole genome shotgun (WGS) entry which is preliminary data.</text>
</comment>
<keyword evidence="2 3" id="KW-0802">TPR repeat</keyword>
<evidence type="ECO:0000256" key="5">
    <source>
        <dbReference type="SAM" id="Phobius"/>
    </source>
</evidence>
<keyword evidence="5" id="KW-1133">Transmembrane helix</keyword>
<reference evidence="6" key="1">
    <citation type="journal article" date="2023" name="Mol. Biol. Evol.">
        <title>Third-Generation Sequencing Reveals the Adaptive Role of the Epigenome in Three Deep-Sea Polychaetes.</title>
        <authorList>
            <person name="Perez M."/>
            <person name="Aroh O."/>
            <person name="Sun Y."/>
            <person name="Lan Y."/>
            <person name="Juniper S.K."/>
            <person name="Young C.R."/>
            <person name="Angers B."/>
            <person name="Qian P.Y."/>
        </authorList>
    </citation>
    <scope>NUCLEOTIDE SEQUENCE</scope>
    <source>
        <strain evidence="6">P08H-3</strain>
    </source>
</reference>
<protein>
    <submittedName>
        <fullName evidence="6">Uncharacterized protein</fullName>
    </submittedName>
</protein>
<dbReference type="SMART" id="SM00028">
    <property type="entry name" value="TPR"/>
    <property type="match status" value="2"/>
</dbReference>
<dbReference type="PROSITE" id="PS50005">
    <property type="entry name" value="TPR"/>
    <property type="match status" value="1"/>
</dbReference>
<dbReference type="PANTHER" id="PTHR45586">
    <property type="entry name" value="TPR REPEAT-CONTAINING PROTEIN PA4667"/>
    <property type="match status" value="1"/>
</dbReference>
<organism evidence="6 7">
    <name type="scientific">Paralvinella palmiformis</name>
    <dbReference type="NCBI Taxonomy" id="53620"/>
    <lineage>
        <taxon>Eukaryota</taxon>
        <taxon>Metazoa</taxon>
        <taxon>Spiralia</taxon>
        <taxon>Lophotrochozoa</taxon>
        <taxon>Annelida</taxon>
        <taxon>Polychaeta</taxon>
        <taxon>Sedentaria</taxon>
        <taxon>Canalipalpata</taxon>
        <taxon>Terebellida</taxon>
        <taxon>Terebelliformia</taxon>
        <taxon>Alvinellidae</taxon>
        <taxon>Paralvinella</taxon>
    </lineage>
</organism>
<feature type="region of interest" description="Disordered" evidence="4">
    <location>
        <begin position="77"/>
        <end position="104"/>
    </location>
</feature>
<dbReference type="Proteomes" id="UP001208570">
    <property type="component" value="Unassembled WGS sequence"/>
</dbReference>
<dbReference type="InterPro" id="IPR011990">
    <property type="entry name" value="TPR-like_helical_dom_sf"/>
</dbReference>
<evidence type="ECO:0000256" key="4">
    <source>
        <dbReference type="SAM" id="MobiDB-lite"/>
    </source>
</evidence>
<evidence type="ECO:0000313" key="7">
    <source>
        <dbReference type="Proteomes" id="UP001208570"/>
    </source>
</evidence>
<dbReference type="AlphaFoldDB" id="A0AAD9N664"/>
<keyword evidence="7" id="KW-1185">Reference proteome</keyword>
<keyword evidence="5" id="KW-0812">Transmembrane</keyword>
<gene>
    <name evidence="6" type="ORF">LSH36_202g05055</name>
</gene>
<evidence type="ECO:0000256" key="1">
    <source>
        <dbReference type="ARBA" id="ARBA00022737"/>
    </source>
</evidence>
<dbReference type="InterPro" id="IPR051012">
    <property type="entry name" value="CellSynth/LPSAsmb/PSIAsmb"/>
</dbReference>
<dbReference type="PANTHER" id="PTHR45586:SF1">
    <property type="entry name" value="LIPOPOLYSACCHARIDE ASSEMBLY PROTEIN B"/>
    <property type="match status" value="1"/>
</dbReference>
<name>A0AAD9N664_9ANNE</name>
<evidence type="ECO:0000256" key="2">
    <source>
        <dbReference type="ARBA" id="ARBA00022803"/>
    </source>
</evidence>
<keyword evidence="1" id="KW-0677">Repeat</keyword>
<dbReference type="SUPFAM" id="SSF48452">
    <property type="entry name" value="TPR-like"/>
    <property type="match status" value="1"/>
</dbReference>
<dbReference type="Gene3D" id="1.25.40.10">
    <property type="entry name" value="Tetratricopeptide repeat domain"/>
    <property type="match status" value="1"/>
</dbReference>
<feature type="repeat" description="TPR" evidence="3">
    <location>
        <begin position="145"/>
        <end position="178"/>
    </location>
</feature>
<accession>A0AAD9N664</accession>
<evidence type="ECO:0000256" key="3">
    <source>
        <dbReference type="PROSITE-ProRule" id="PRU00339"/>
    </source>
</evidence>
<dbReference type="InterPro" id="IPR019734">
    <property type="entry name" value="TPR_rpt"/>
</dbReference>
<sequence>MRSAPSITKVSLAAVASALQICEKELATRFQNESFTNGSVVRSARKPALSGSLSVLDGLEEKEDLFLVFTSVCSDVQHPPDSTSPKSADHPVKQQQPFHHKSLQNKQSVAEKEVLKCGVRLEAAGDNKKALVLYRDWLHKGNKSGDVWNQLVAIFLKAGRFDKALQNAEEGLKQHPNHEALNISYMECLVATDPKKALQVIVNYSKKVRSSGGGAAQELKHTLQGVLREKESHQEALLEFAKLTFDLGQEQAIQSLNILLTHLVKDKDNKIVQEYLTEVCQKHEGMQYLQKVSGEAWKSVPALILLAGVFRNNGAVELSLRVLERAIDLTPDDPNAILSYIHLLEMLNNPDGAIKRVKAFCQSNCSSTVFLQTHSSVKTILNRLPEHIYLCGKFVLNAIYIYIYIYKYIICSCVCVCVHLKNYI</sequence>
<proteinExistence type="predicted"/>
<dbReference type="EMBL" id="JAODUP010000202">
    <property type="protein sequence ID" value="KAK2156908.1"/>
    <property type="molecule type" value="Genomic_DNA"/>
</dbReference>
<evidence type="ECO:0000313" key="6">
    <source>
        <dbReference type="EMBL" id="KAK2156908.1"/>
    </source>
</evidence>